<feature type="region of interest" description="Disordered" evidence="2">
    <location>
        <begin position="3107"/>
        <end position="3195"/>
    </location>
</feature>
<protein>
    <submittedName>
        <fullName evidence="3">Sporozoite and liver stage asparagine-rich protein</fullName>
    </submittedName>
</protein>
<feature type="region of interest" description="Disordered" evidence="2">
    <location>
        <begin position="113"/>
        <end position="138"/>
    </location>
</feature>
<reference evidence="4" key="1">
    <citation type="submission" date="2017-04" db="EMBL/GenBank/DDBJ databases">
        <title>Plasmodium gonderi genome.</title>
        <authorList>
            <person name="Arisue N."/>
            <person name="Honma H."/>
            <person name="Kawai S."/>
            <person name="Tougan T."/>
            <person name="Tanabe K."/>
            <person name="Horii T."/>
        </authorList>
    </citation>
    <scope>NUCLEOTIDE SEQUENCE [LARGE SCALE GENOMIC DNA]</scope>
    <source>
        <strain evidence="4">ATCC 30045</strain>
    </source>
</reference>
<gene>
    <name evidence="3" type="ORF">PGO_094310</name>
</gene>
<feature type="compositionally biased region" description="Polar residues" evidence="2">
    <location>
        <begin position="604"/>
        <end position="615"/>
    </location>
</feature>
<keyword evidence="1" id="KW-0175">Coiled coil</keyword>
<evidence type="ECO:0000313" key="3">
    <source>
        <dbReference type="EMBL" id="GAW81230.1"/>
    </source>
</evidence>
<feature type="compositionally biased region" description="Basic and acidic residues" evidence="2">
    <location>
        <begin position="329"/>
        <end position="342"/>
    </location>
</feature>
<evidence type="ECO:0000256" key="2">
    <source>
        <dbReference type="SAM" id="MobiDB-lite"/>
    </source>
</evidence>
<dbReference type="EMBL" id="BDQF01000010">
    <property type="protein sequence ID" value="GAW81230.1"/>
    <property type="molecule type" value="Genomic_DNA"/>
</dbReference>
<dbReference type="OrthoDB" id="383988at2759"/>
<dbReference type="RefSeq" id="XP_028543819.1">
    <property type="nucleotide sequence ID" value="XM_028688018.1"/>
</dbReference>
<sequence length="3383" mass="397767">MRKGKPRHVPMFLRSENKKVFFTFFSYFMSKNDLDIIFEHYDIGLIILTKIHNIRKKFEDEKNNVQKNDNNLNVEEAEIFEEKVRAFFLNYNIDPPIIQNDNIQNEAKYKNENKNKNSTNAENNQEKQKKSNVTENNSLKFIAKTEKKKRSCHNKEQHHVIESANKNVDHSIDTQIVTQCSNVTLPAQIKNPHEIIHDESMNKNTLKSIENIDNHEAILKNIKFKVEKCNDENPICLEEQCEQLYNRSISSITSMSLNNNIPPKPNILNISNKKCIELKKKNVQEIENSIKVERNDKNQMRKEVMCENVETQQYQNKEKEKRKFKNTKKGKESKMGKQQDEHPSRIQILMVEVKRENMRNETNMDEDDKNGGETSYTGKNHAIENQTKKCHYNENIKSRRESEDIIFPARKKNETYKKFSKRINRRRMNEFMDSPDEYCFYITDLCKKGTMLSLKKNELAHDKKSKYKFSFYPKFMESFASNEYIPFNRELQPLNNMRIDLSLFRQINENARIPSNLNELNSIENCKEKSLFGSFIPFNECDIFQNCYGEDDNHVHNHTYTLDNVDNIIYNTCDYSTSMNLQNDVFDINTQYITSSVKNSGNQNETDILNLNNVNESDKDEKDEKDDKDIIIEIKDKECCYHPPTNKCINETTIINNQNNASIKLKIDKYNCQCKDQYIFQNNKINQLENITKKKPTTGGKYREKEDEEEEEENKKKKEETNLISYIINMVKSEPTHTIIDGQNKLHNQGDSNLCTNSYNGALINDYKNQNIDCTNMGLENNILHNNKCVNNAYPSYVHNSNYKGNSMLNNYLNSNNFENYLMNSNSVNCNIKNMSLNSNNSTLTNMYNCSDMKTLSENSYFTNSDNYYFNKDSISIMADRNIFNDNTISSCNLNVNYFKNDTFNIRKSFSHNNYYHNLNPYCIFKYNNDDNMTIQNYYKNSYTRMNNRSNSYTNGRITNSAIHFLDQRHINIFAKSYMKHNFIENNLTNNNSSSSMYNHVDHTNYPSNGINTKSCINEHSTNHLINMQNKDKNEFTYQNSSITNLNHLLNVSYHNNTNNISTITHNEIFSDLKQNYFENQIINSANIITNFQSMREQEINKIQALLPNRPNEKKCSFKMEISPFDEPSRLHSIPFNKHSDELSLINENSGERNDGKSGSFNREFRRDFYSRHNDSANLDYLKKVKQEMENQATELEEKQKEEQKEVVENFTHSHHIDCKEKITQAGGPNNNLLTTQGDSKSHTTHRSEYNYVDLCKTNNEENYQNIGLNYLLMNSTNTGEDKESNISVQPIHMQQEDQTNYPFDDKNMLLYNNTLNFVKHEEMDLYETNLREINRQEIKLENGIDQLFPTNADHTEELYQQHYQHYHQQNFHSDHPQFSIKKQNELCNQNRNIFHDLSNQEGSIKLENHNIHLYKYQQNDNKNVEKTKISNNDRIQLTPPICHPNCPPYQLICEKHLEDKNEFNKIREEIKNTQNYSREIYNNILHSNNTTNDIFDTNIFENIHESRIENINETSQPLSLEKKDEMSKRLFLINHDNDNQNRIKYKLNTVNCFKVPNSYYNNEEEYNKVKNINRMLVQNSENYILTKQEFCSDSNSDNINLQPYDMNHFPISVPNDEQDEFLINGNTNVDTIKNKISSNGNNNHNLQHIKRTTSNTINTINNINTISTIKKINNMNIHTNNILNKRLNKSENQTSNFNYARNENTNASKYMINNHFNAVDQLQHYTDNTVITQNCPQMGDQHNENKFLCFKNKNDFEHNNIALMTNVQNDNYNNRTNTNMENINFMDSHHIFELQNDANNNYIPYQLNEGNSYNEHLNTQLSCCEGKLENANPFTDEDVINMYNNFYIENYHIDNNYNEQNHGNTYEQNVINHFKRNPMESSFEFYSASNMYTEETDMIHGLRCRYVNTNNNNSFLIRENLMNNVINTSFNHTILNECDESKNNVINNNNDNIDNSTPNRNQFNNKYNNDRDIIIQMPIFLKEAMNNMYNQHTGDNTIQNLSENDLIKFETTINNNFNKINDNFLSTQIDTNNNLYNSIQNRIMKSNPLFDFFQKEKYDNYKMNDSLTYADSHNYYMNVINNKRHMYSFNLSGTSETISLNNIRNTCNFHTRDDITNIFGNSVRTTKRDHLVDHNISTYNNSTHNNSTVHSFHPNYNGVNSAENVMHMKNIPKNDNFPSISGNFTRNCSSCVDYQKSNMNHYRNNVTNYSHCSNYYKNIPFGKCSLVKVQSGNIEKDNYTNEIFSFANETHVYTNNDNRTNNCLNQLYNNHVNGECTIKFNETNRVFTDTCKNRNEECIIHPYNIENNIHPYNIKNNIHPYSIENNIHPYSIENNIHSYSIENNIHPYSIENNIHPYSIENNIHPYSIENNIHPYSIENNIHPYSIENNIHPYSIENNIHSYSIENNIHPYSIENNIHPYSIENNIHPYSIENNIHHCSIKNNTHPYGIENIDFQNIINNFSQYSDNYNFIYPLNYNSILPNEENYYASGGSYGFNIISRNYGEKNAWGSKNPYFSINKIFNSEQPKSLVGYDMIDEMDTHTSYSKNDYLNHCYYQNTSMKIKNNTFLNNLQDINTFDKYKNGHPSMFYSERGKNNTTFDHSFHADADDNTSIINMYNNANDVTNNHLLNYKQQEHNNVNNLNALGNSLINMVALKHMYILRDKLHKTADFKEEKFINGIPTKFCNNGIYNNCYTNKRIISTYINDINKLITQENENEQMMEKLNHFMHITNKINNKNTTDILSTYLGSTINHHHGQNNNNIGFSPYQKLLSNILCNDTNSLSIENLYYDTINMNFLRNYNYNAYMYLFYLYKLNEYSNFFINQNVPVGVDDTSSSNMFPTENVLELHKLYSKSCNTDHNNISNNDTDSNHIKDNSTEHTQTSGNSINVECEKCSTAGNKHYNQNNPNISENMRDDSFSISFDNTKHDNTNNYREPRNRSSNKFLNINSFKSVSDEIIKHIEHYHNQLACINSLKEKLLNCNAHNNTQNKNHTTNNSSNLSNDKVSNDNTLSDNPFYLNLLNNVFSTQYNNYSSQNLNKFNKMISDENNNDHISNNINNSSNKLKNIFLNENLIQNIYNHDHIPLIDYYNFQLLLKYIKEQQVYNSSNRTHANTNTCKSDKNRDTAENNGNSYRNNSDDSNNNCNNNNNNSNEDAGSKNRGHGKNNPPSDEKIIGKTNMKDHNPKNPKKQSYSISSLGFSNRSKRWTICPSYVCCNSALCRFKLTCNFKFLQFNQDYNAFNTPYAIYNCYKNIMNKHNYFTSTLCPQQTYLSKHSAQEHETIFNVYWHLLNKEKYKYIQNIILFLDSNLYTRAVWLLKKGYSMDDFEVQKAERKLIKLMILVFKFTHDYKNDSGKYEHIKAFLYSLKNSHINFELMNRFLFY</sequence>
<accession>A0A1Y1JG44</accession>
<dbReference type="Proteomes" id="UP000195521">
    <property type="component" value="Unassembled WGS sequence"/>
</dbReference>
<feature type="compositionally biased region" description="Low complexity" evidence="2">
    <location>
        <begin position="2986"/>
        <end position="3003"/>
    </location>
</feature>
<feature type="region of interest" description="Disordered" evidence="2">
    <location>
        <begin position="604"/>
        <end position="625"/>
    </location>
</feature>
<feature type="compositionally biased region" description="Low complexity" evidence="2">
    <location>
        <begin position="3129"/>
        <end position="3153"/>
    </location>
</feature>
<feature type="region of interest" description="Disordered" evidence="2">
    <location>
        <begin position="691"/>
        <end position="718"/>
    </location>
</feature>
<dbReference type="OMA" id="CCNSALC"/>
<feature type="compositionally biased region" description="Basic and acidic residues" evidence="2">
    <location>
        <begin position="2869"/>
        <end position="2878"/>
    </location>
</feature>
<feature type="compositionally biased region" description="Basic and acidic residues" evidence="2">
    <location>
        <begin position="3170"/>
        <end position="3185"/>
    </location>
</feature>
<evidence type="ECO:0000256" key="1">
    <source>
        <dbReference type="SAM" id="Coils"/>
    </source>
</evidence>
<feature type="region of interest" description="Disordered" evidence="2">
    <location>
        <begin position="2860"/>
        <end position="2885"/>
    </location>
</feature>
<feature type="coiled-coil region" evidence="1">
    <location>
        <begin position="1179"/>
        <end position="1206"/>
    </location>
</feature>
<feature type="compositionally biased region" description="Basic and acidic residues" evidence="2">
    <location>
        <begin position="616"/>
        <end position="625"/>
    </location>
</feature>
<organism evidence="3 4">
    <name type="scientific">Plasmodium gonderi</name>
    <dbReference type="NCBI Taxonomy" id="77519"/>
    <lineage>
        <taxon>Eukaryota</taxon>
        <taxon>Sar</taxon>
        <taxon>Alveolata</taxon>
        <taxon>Apicomplexa</taxon>
        <taxon>Aconoidasida</taxon>
        <taxon>Haemosporida</taxon>
        <taxon>Plasmodiidae</taxon>
        <taxon>Plasmodium</taxon>
        <taxon>Plasmodium (Plasmodium)</taxon>
    </lineage>
</organism>
<name>A0A1Y1JG44_PLAGO</name>
<proteinExistence type="predicted"/>
<feature type="compositionally biased region" description="Polar residues" evidence="2">
    <location>
        <begin position="3107"/>
        <end position="3118"/>
    </location>
</feature>
<comment type="caution">
    <text evidence="3">The sequence shown here is derived from an EMBL/GenBank/DDBJ whole genome shotgun (WGS) entry which is preliminary data.</text>
</comment>
<dbReference type="GeneID" id="39747948"/>
<keyword evidence="4" id="KW-1185">Reference proteome</keyword>
<feature type="region of interest" description="Disordered" evidence="2">
    <location>
        <begin position="313"/>
        <end position="342"/>
    </location>
</feature>
<feature type="region of interest" description="Disordered" evidence="2">
    <location>
        <begin position="2986"/>
        <end position="3007"/>
    </location>
</feature>
<feature type="region of interest" description="Disordered" evidence="2">
    <location>
        <begin position="360"/>
        <end position="380"/>
    </location>
</feature>
<evidence type="ECO:0000313" key="4">
    <source>
        <dbReference type="Proteomes" id="UP000195521"/>
    </source>
</evidence>